<dbReference type="AlphaFoldDB" id="A0A5S9R6H9"/>
<evidence type="ECO:0000313" key="2">
    <source>
        <dbReference type="Proteomes" id="UP000433050"/>
    </source>
</evidence>
<name>A0A5S9R6H9_9HYPH</name>
<evidence type="ECO:0000313" key="1">
    <source>
        <dbReference type="EMBL" id="CAA0128834.1"/>
    </source>
</evidence>
<protein>
    <recommendedName>
        <fullName evidence="3">DUF2730 domain-containing protein</fullName>
    </recommendedName>
</protein>
<accession>A0A5S9R6H9</accession>
<dbReference type="InterPro" id="IPR020269">
    <property type="entry name" value="Phage_Mu_Releasin"/>
</dbReference>
<dbReference type="Pfam" id="PF10805">
    <property type="entry name" value="DUF2730"/>
    <property type="match status" value="1"/>
</dbReference>
<proteinExistence type="predicted"/>
<dbReference type="EMBL" id="CACSAS010000012">
    <property type="protein sequence ID" value="CAA0128834.1"/>
    <property type="molecule type" value="Genomic_DNA"/>
</dbReference>
<dbReference type="Proteomes" id="UP000433050">
    <property type="component" value="Unassembled WGS sequence"/>
</dbReference>
<evidence type="ECO:0008006" key="3">
    <source>
        <dbReference type="Google" id="ProtNLM"/>
    </source>
</evidence>
<dbReference type="RefSeq" id="WP_159602063.1">
    <property type="nucleotide sequence ID" value="NZ_CACSAS010000012.1"/>
</dbReference>
<gene>
    <name evidence="1" type="ORF">STARVERO_04298</name>
</gene>
<sequence length="105" mass="11919">MEEFLGRWGAMIISSGALIYSITSARGKAASDRVGKVEKKSDETEQRVSKLETEMRHLPDKDTSHRLELAITGLRGEVSTLGERMKPVAEMAERVHHYMFEERVK</sequence>
<reference evidence="1 2" key="1">
    <citation type="submission" date="2019-12" db="EMBL/GenBank/DDBJ databases">
        <authorList>
            <person name="Reyes-Prieto M."/>
        </authorList>
    </citation>
    <scope>NUCLEOTIDE SEQUENCE [LARGE SCALE GENOMIC DNA]</scope>
    <source>
        <strain evidence="1">HF14-78462</strain>
    </source>
</reference>
<organism evidence="1 2">
    <name type="scientific">Starkeya nomas</name>
    <dbReference type="NCBI Taxonomy" id="2666134"/>
    <lineage>
        <taxon>Bacteria</taxon>
        <taxon>Pseudomonadati</taxon>
        <taxon>Pseudomonadota</taxon>
        <taxon>Alphaproteobacteria</taxon>
        <taxon>Hyphomicrobiales</taxon>
        <taxon>Xanthobacteraceae</taxon>
        <taxon>Starkeya</taxon>
    </lineage>
</organism>
<keyword evidence="2" id="KW-1185">Reference proteome</keyword>